<accession>A0A8X6IK92</accession>
<gene>
    <name evidence="2" type="ORF">TNCT_600311</name>
</gene>
<name>A0A8X6IK92_TRICU</name>
<dbReference type="OrthoDB" id="6067390at2759"/>
<keyword evidence="3" id="KW-1185">Reference proteome</keyword>
<dbReference type="AlphaFoldDB" id="A0A8X6IK92"/>
<keyword evidence="1" id="KW-1133">Transmembrane helix</keyword>
<dbReference type="Proteomes" id="UP000887116">
    <property type="component" value="Unassembled WGS sequence"/>
</dbReference>
<dbReference type="EMBL" id="BMAO01018477">
    <property type="protein sequence ID" value="GFR23794.1"/>
    <property type="molecule type" value="Genomic_DNA"/>
</dbReference>
<evidence type="ECO:0000313" key="2">
    <source>
        <dbReference type="EMBL" id="GFR23794.1"/>
    </source>
</evidence>
<reference evidence="2" key="1">
    <citation type="submission" date="2020-07" db="EMBL/GenBank/DDBJ databases">
        <title>Multicomponent nature underlies the extraordinary mechanical properties of spider dragline silk.</title>
        <authorList>
            <person name="Kono N."/>
            <person name="Nakamura H."/>
            <person name="Mori M."/>
            <person name="Yoshida Y."/>
            <person name="Ohtoshi R."/>
            <person name="Malay A.D."/>
            <person name="Moran D.A.P."/>
            <person name="Tomita M."/>
            <person name="Numata K."/>
            <person name="Arakawa K."/>
        </authorList>
    </citation>
    <scope>NUCLEOTIDE SEQUENCE</scope>
</reference>
<evidence type="ECO:0000256" key="1">
    <source>
        <dbReference type="SAM" id="Phobius"/>
    </source>
</evidence>
<evidence type="ECO:0000313" key="3">
    <source>
        <dbReference type="Proteomes" id="UP000887116"/>
    </source>
</evidence>
<keyword evidence="1" id="KW-0472">Membrane</keyword>
<protein>
    <recommendedName>
        <fullName evidence="4">NADH-ubiquinone oxidoreductase B15 subunit</fullName>
    </recommendedName>
</protein>
<organism evidence="2 3">
    <name type="scientific">Trichonephila clavata</name>
    <name type="common">Joro spider</name>
    <name type="synonym">Nephila clavata</name>
    <dbReference type="NCBI Taxonomy" id="2740835"/>
    <lineage>
        <taxon>Eukaryota</taxon>
        <taxon>Metazoa</taxon>
        <taxon>Ecdysozoa</taxon>
        <taxon>Arthropoda</taxon>
        <taxon>Chelicerata</taxon>
        <taxon>Arachnida</taxon>
        <taxon>Araneae</taxon>
        <taxon>Araneomorphae</taxon>
        <taxon>Entelegynae</taxon>
        <taxon>Araneoidea</taxon>
        <taxon>Nephilidae</taxon>
        <taxon>Trichonephila</taxon>
    </lineage>
</organism>
<feature type="transmembrane region" description="Helical" evidence="1">
    <location>
        <begin position="72"/>
        <end position="91"/>
    </location>
</feature>
<comment type="caution">
    <text evidence="2">The sequence shown here is derived from an EMBL/GenBank/DDBJ whole genome shotgun (WGS) entry which is preliminary data.</text>
</comment>
<evidence type="ECO:0008006" key="4">
    <source>
        <dbReference type="Google" id="ProtNLM"/>
    </source>
</evidence>
<proteinExistence type="predicted"/>
<sequence>MAARLPDFVNCVIATTADINPACKANHHSKSNKLLIKQATKMDVERKHMKYPYTMTAKLVRFPYKFHWDNFWFPRFIVASMILTSPFFIYIHRKVNTPENKAFWAEKHRQERQYHFD</sequence>
<keyword evidence="1" id="KW-0812">Transmembrane</keyword>